<evidence type="ECO:0000256" key="7">
    <source>
        <dbReference type="SAM" id="MobiDB-lite"/>
    </source>
</evidence>
<dbReference type="CDD" id="cd00165">
    <property type="entry name" value="S4"/>
    <property type="match status" value="1"/>
</dbReference>
<gene>
    <name evidence="9" type="ORF">RSPPHO_02745</name>
</gene>
<comment type="similarity">
    <text evidence="1 6">Belongs to the pseudouridine synthase RluA family.</text>
</comment>
<dbReference type="eggNOG" id="COG0564">
    <property type="taxonomic scope" value="Bacteria"/>
</dbReference>
<keyword evidence="2 6" id="KW-0413">Isomerase</keyword>
<organism evidence="9 10">
    <name type="scientific">Pararhodospirillum photometricum DSM 122</name>
    <dbReference type="NCBI Taxonomy" id="1150469"/>
    <lineage>
        <taxon>Bacteria</taxon>
        <taxon>Pseudomonadati</taxon>
        <taxon>Pseudomonadota</taxon>
        <taxon>Alphaproteobacteria</taxon>
        <taxon>Rhodospirillales</taxon>
        <taxon>Rhodospirillaceae</taxon>
        <taxon>Pararhodospirillum</taxon>
    </lineage>
</organism>
<dbReference type="Proteomes" id="UP000033220">
    <property type="component" value="Chromosome DSM 122"/>
</dbReference>
<evidence type="ECO:0000256" key="6">
    <source>
        <dbReference type="RuleBase" id="RU362028"/>
    </source>
</evidence>
<evidence type="ECO:0000313" key="10">
    <source>
        <dbReference type="Proteomes" id="UP000033220"/>
    </source>
</evidence>
<keyword evidence="5" id="KW-0694">RNA-binding</keyword>
<dbReference type="InterPro" id="IPR050188">
    <property type="entry name" value="RluA_PseudoU_synthase"/>
</dbReference>
<feature type="active site" evidence="4">
    <location>
        <position position="166"/>
    </location>
</feature>
<dbReference type="GO" id="GO:0003723">
    <property type="term" value="F:RNA binding"/>
    <property type="evidence" value="ECO:0007669"/>
    <property type="project" value="UniProtKB-KW"/>
</dbReference>
<dbReference type="PANTHER" id="PTHR21600:SF44">
    <property type="entry name" value="RIBOSOMAL LARGE SUBUNIT PSEUDOURIDINE SYNTHASE D"/>
    <property type="match status" value="1"/>
</dbReference>
<dbReference type="PATRIC" id="fig|1150469.3.peg.3112"/>
<name>H6SNP0_PARPM</name>
<sequence length="372" mass="40192">MVGPSSPGAFPRAGPDDNGETVMSVVILTVPPEEAGQRLDRWVRRQMPGLTQGRLEKLLRTGQMRVDGRRATSNLRLEAGQAVRIPPLPDADTPPPPPTPRPRPVRESEIRALQAAILHSDDHLIVLNKAPGLAVQGGTGTDHHLDAMLDALAGGGERPRLVHRLDKDTSGVLVLARTQAAARFLTAAFRARDTLKVYWALVVGRPPLEQGTMRGALAKEARGRGERMVVNEEDGRPAITDFRVIDQAVGACAWLDLRPRTGRTHQLRVHCLEMGIPILGDGKYGGQGAFLPELPVARRLHLHARALAIPHPKGNVLRVVAPPPLISRRASSTSASPWPMPPTPSWAGKTPDNPSRPRKEGPGEACLPSLSF</sequence>
<dbReference type="STRING" id="1150469.RSPPHO_02745"/>
<dbReference type="InterPro" id="IPR036986">
    <property type="entry name" value="S4_RNA-bd_sf"/>
</dbReference>
<dbReference type="PANTHER" id="PTHR21600">
    <property type="entry name" value="MITOCHONDRIAL RNA PSEUDOURIDINE SYNTHASE"/>
    <property type="match status" value="1"/>
</dbReference>
<feature type="region of interest" description="Disordered" evidence="7">
    <location>
        <begin position="328"/>
        <end position="372"/>
    </location>
</feature>
<dbReference type="PROSITE" id="PS50889">
    <property type="entry name" value="S4"/>
    <property type="match status" value="1"/>
</dbReference>
<dbReference type="GO" id="GO:0160140">
    <property type="term" value="F:23S rRNA pseudouridine(1911/1915/1917) synthase activity"/>
    <property type="evidence" value="ECO:0007669"/>
    <property type="project" value="UniProtKB-EC"/>
</dbReference>
<dbReference type="InterPro" id="IPR020103">
    <property type="entry name" value="PsdUridine_synth_cat_dom_sf"/>
</dbReference>
<feature type="region of interest" description="Disordered" evidence="7">
    <location>
        <begin position="69"/>
        <end position="105"/>
    </location>
</feature>
<dbReference type="NCBIfam" id="TIGR00005">
    <property type="entry name" value="rluA_subfam"/>
    <property type="match status" value="1"/>
</dbReference>
<dbReference type="HOGENOM" id="CLU_016902_1_2_5"/>
<reference evidence="9 10" key="1">
    <citation type="submission" date="2012-02" db="EMBL/GenBank/DDBJ databases">
        <title>Shotgun genome sequence of Phaeospirillum photometricum DSM 122.</title>
        <authorList>
            <person name="Duquesne K."/>
            <person name="Sturgis J."/>
        </authorList>
    </citation>
    <scope>NUCLEOTIDE SEQUENCE [LARGE SCALE GENOMIC DNA]</scope>
    <source>
        <strain evidence="10">DSM122</strain>
    </source>
</reference>
<dbReference type="InterPro" id="IPR006145">
    <property type="entry name" value="PsdUridine_synth_RsuA/RluA"/>
</dbReference>
<dbReference type="InterPro" id="IPR006225">
    <property type="entry name" value="PsdUridine_synth_RluC/D"/>
</dbReference>
<evidence type="ECO:0000259" key="8">
    <source>
        <dbReference type="Pfam" id="PF00849"/>
    </source>
</evidence>
<evidence type="ECO:0000313" key="9">
    <source>
        <dbReference type="EMBL" id="CCG09371.1"/>
    </source>
</evidence>
<accession>H6SNP0</accession>
<dbReference type="SUPFAM" id="SSF55120">
    <property type="entry name" value="Pseudouridine synthase"/>
    <property type="match status" value="1"/>
</dbReference>
<evidence type="ECO:0000256" key="3">
    <source>
        <dbReference type="ARBA" id="ARBA00036882"/>
    </source>
</evidence>
<dbReference type="KEGG" id="rpm:RSPPHO_02745"/>
<dbReference type="PROSITE" id="PS01129">
    <property type="entry name" value="PSI_RLU"/>
    <property type="match status" value="1"/>
</dbReference>
<dbReference type="EC" id="5.4.99.-" evidence="6"/>
<dbReference type="AlphaFoldDB" id="H6SNP0"/>
<feature type="compositionally biased region" description="Pro residues" evidence="7">
    <location>
        <begin position="86"/>
        <end position="102"/>
    </location>
</feature>
<evidence type="ECO:0000256" key="4">
    <source>
        <dbReference type="PIRSR" id="PIRSR606225-1"/>
    </source>
</evidence>
<evidence type="ECO:0000256" key="2">
    <source>
        <dbReference type="ARBA" id="ARBA00023235"/>
    </source>
</evidence>
<dbReference type="CDD" id="cd02869">
    <property type="entry name" value="PseudoU_synth_RluA_like"/>
    <property type="match status" value="1"/>
</dbReference>
<dbReference type="Pfam" id="PF00849">
    <property type="entry name" value="PseudoU_synth_2"/>
    <property type="match status" value="1"/>
</dbReference>
<proteinExistence type="inferred from homology"/>
<comment type="function">
    <text evidence="6">Responsible for synthesis of pseudouridine from uracil.</text>
</comment>
<dbReference type="SUPFAM" id="SSF55174">
    <property type="entry name" value="Alpha-L RNA-binding motif"/>
    <property type="match status" value="1"/>
</dbReference>
<comment type="catalytic activity">
    <reaction evidence="3">
        <text>uridine(1911/1915/1917) in 23S rRNA = pseudouridine(1911/1915/1917) in 23S rRNA</text>
        <dbReference type="Rhea" id="RHEA:42524"/>
        <dbReference type="Rhea" id="RHEA-COMP:10097"/>
        <dbReference type="Rhea" id="RHEA-COMP:10098"/>
        <dbReference type="ChEBI" id="CHEBI:65314"/>
        <dbReference type="ChEBI" id="CHEBI:65315"/>
        <dbReference type="EC" id="5.4.99.23"/>
    </reaction>
</comment>
<dbReference type="EMBL" id="HE663493">
    <property type="protein sequence ID" value="CCG09371.1"/>
    <property type="molecule type" value="Genomic_DNA"/>
</dbReference>
<dbReference type="GO" id="GO:0000455">
    <property type="term" value="P:enzyme-directed rRNA pseudouridine synthesis"/>
    <property type="evidence" value="ECO:0007669"/>
    <property type="project" value="TreeGrafter"/>
</dbReference>
<dbReference type="InterPro" id="IPR006224">
    <property type="entry name" value="PsdUridine_synth_RluA-like_CS"/>
</dbReference>
<dbReference type="Gene3D" id="3.10.290.10">
    <property type="entry name" value="RNA-binding S4 domain"/>
    <property type="match status" value="1"/>
</dbReference>
<comment type="catalytic activity">
    <reaction evidence="6">
        <text>a uridine in RNA = a pseudouridine in RNA</text>
        <dbReference type="Rhea" id="RHEA:48348"/>
        <dbReference type="Rhea" id="RHEA-COMP:12068"/>
        <dbReference type="Rhea" id="RHEA-COMP:12069"/>
        <dbReference type="ChEBI" id="CHEBI:65314"/>
        <dbReference type="ChEBI" id="CHEBI:65315"/>
    </reaction>
</comment>
<protein>
    <recommendedName>
        <fullName evidence="6">Pseudouridine synthase</fullName>
        <ecNumber evidence="6">5.4.99.-</ecNumber>
    </recommendedName>
</protein>
<dbReference type="Gene3D" id="3.30.2350.10">
    <property type="entry name" value="Pseudouridine synthase"/>
    <property type="match status" value="1"/>
</dbReference>
<keyword evidence="10" id="KW-1185">Reference proteome</keyword>
<evidence type="ECO:0000256" key="5">
    <source>
        <dbReference type="PROSITE-ProRule" id="PRU00182"/>
    </source>
</evidence>
<feature type="domain" description="Pseudouridine synthase RsuA/RluA-like" evidence="8">
    <location>
        <begin position="123"/>
        <end position="271"/>
    </location>
</feature>
<evidence type="ECO:0000256" key="1">
    <source>
        <dbReference type="ARBA" id="ARBA00010876"/>
    </source>
</evidence>